<evidence type="ECO:0000313" key="3">
    <source>
        <dbReference type="Proteomes" id="UP001242732"/>
    </source>
</evidence>
<dbReference type="GeneID" id="79793318"/>
<keyword evidence="1" id="KW-0812">Transmembrane</keyword>
<keyword evidence="1" id="KW-0472">Membrane</keyword>
<evidence type="ECO:0000256" key="1">
    <source>
        <dbReference type="SAM" id="Phobius"/>
    </source>
</evidence>
<feature type="transmembrane region" description="Helical" evidence="1">
    <location>
        <begin position="12"/>
        <end position="31"/>
    </location>
</feature>
<accession>A0ABY9AVP9</accession>
<keyword evidence="1" id="KW-1133">Transmembrane helix</keyword>
<gene>
    <name evidence="2" type="ORF">QRO08_09930</name>
</gene>
<organism evidence="2 3">
    <name type="scientific">Paracidovorax citrulli</name>
    <name type="common">Acidovorax citrulli</name>
    <dbReference type="NCBI Taxonomy" id="80869"/>
    <lineage>
        <taxon>Bacteria</taxon>
        <taxon>Pseudomonadati</taxon>
        <taxon>Pseudomonadota</taxon>
        <taxon>Betaproteobacteria</taxon>
        <taxon>Burkholderiales</taxon>
        <taxon>Comamonadaceae</taxon>
        <taxon>Paracidovorax</taxon>
    </lineage>
</organism>
<reference evidence="2 3" key="1">
    <citation type="submission" date="2023-06" db="EMBL/GenBank/DDBJ databases">
        <authorList>
            <person name="Ham H."/>
            <person name="Park D.S."/>
        </authorList>
    </citation>
    <scope>NUCLEOTIDE SEQUENCE [LARGE SCALE GENOMIC DNA]</scope>
    <source>
        <strain evidence="2 3">KACC 17005</strain>
    </source>
</reference>
<protein>
    <recommendedName>
        <fullName evidence="4">Major coat protein</fullName>
    </recommendedName>
</protein>
<sequence length="44" mass="4457">MDAIFAAVDFKTVAAAVGVIGVAVIGIHMAFKGIDLGKRGVKKA</sequence>
<dbReference type="Proteomes" id="UP001242732">
    <property type="component" value="Chromosome"/>
</dbReference>
<dbReference type="RefSeq" id="WP_017438311.1">
    <property type="nucleotide sequence ID" value="NZ_CP023687.1"/>
</dbReference>
<dbReference type="EMBL" id="CP127363">
    <property type="protein sequence ID" value="WIY50857.1"/>
    <property type="molecule type" value="Genomic_DNA"/>
</dbReference>
<evidence type="ECO:0000313" key="2">
    <source>
        <dbReference type="EMBL" id="WIY50857.1"/>
    </source>
</evidence>
<evidence type="ECO:0008006" key="4">
    <source>
        <dbReference type="Google" id="ProtNLM"/>
    </source>
</evidence>
<keyword evidence="3" id="KW-1185">Reference proteome</keyword>
<name>A0ABY9AVP9_PARCI</name>
<proteinExistence type="predicted"/>